<name>A0ABV8INW6_9ACTN</name>
<keyword evidence="2" id="KW-0812">Transmembrane</keyword>
<feature type="region of interest" description="Disordered" evidence="1">
    <location>
        <begin position="216"/>
        <end position="248"/>
    </location>
</feature>
<accession>A0ABV8INW6</accession>
<evidence type="ECO:0000256" key="1">
    <source>
        <dbReference type="SAM" id="MobiDB-lite"/>
    </source>
</evidence>
<comment type="caution">
    <text evidence="3">The sequence shown here is derived from an EMBL/GenBank/DDBJ whole genome shotgun (WGS) entry which is preliminary data.</text>
</comment>
<dbReference type="RefSeq" id="WP_378066657.1">
    <property type="nucleotide sequence ID" value="NZ_JBHSBL010000012.1"/>
</dbReference>
<proteinExistence type="predicted"/>
<keyword evidence="2" id="KW-1133">Transmembrane helix</keyword>
<feature type="transmembrane region" description="Helical" evidence="2">
    <location>
        <begin position="40"/>
        <end position="60"/>
    </location>
</feature>
<evidence type="ECO:0000256" key="2">
    <source>
        <dbReference type="SAM" id="Phobius"/>
    </source>
</evidence>
<keyword evidence="2" id="KW-0472">Membrane</keyword>
<feature type="region of interest" description="Disordered" evidence="1">
    <location>
        <begin position="62"/>
        <end position="85"/>
    </location>
</feature>
<dbReference type="Proteomes" id="UP001595867">
    <property type="component" value="Unassembled WGS sequence"/>
</dbReference>
<reference evidence="4" key="1">
    <citation type="journal article" date="2019" name="Int. J. Syst. Evol. Microbiol.">
        <title>The Global Catalogue of Microorganisms (GCM) 10K type strain sequencing project: providing services to taxonomists for standard genome sequencing and annotation.</title>
        <authorList>
            <consortium name="The Broad Institute Genomics Platform"/>
            <consortium name="The Broad Institute Genome Sequencing Center for Infectious Disease"/>
            <person name="Wu L."/>
            <person name="Ma J."/>
        </authorList>
    </citation>
    <scope>NUCLEOTIDE SEQUENCE [LARGE SCALE GENOMIC DNA]</scope>
    <source>
        <strain evidence="4">TBRC 5832</strain>
    </source>
</reference>
<protein>
    <submittedName>
        <fullName evidence="3">Uncharacterized protein</fullName>
    </submittedName>
</protein>
<organism evidence="3 4">
    <name type="scientific">Actinoplanes subglobosus</name>
    <dbReference type="NCBI Taxonomy" id="1547892"/>
    <lineage>
        <taxon>Bacteria</taxon>
        <taxon>Bacillati</taxon>
        <taxon>Actinomycetota</taxon>
        <taxon>Actinomycetes</taxon>
        <taxon>Micromonosporales</taxon>
        <taxon>Micromonosporaceae</taxon>
        <taxon>Actinoplanes</taxon>
    </lineage>
</organism>
<evidence type="ECO:0000313" key="3">
    <source>
        <dbReference type="EMBL" id="MFC4065676.1"/>
    </source>
</evidence>
<keyword evidence="4" id="KW-1185">Reference proteome</keyword>
<evidence type="ECO:0000313" key="4">
    <source>
        <dbReference type="Proteomes" id="UP001595867"/>
    </source>
</evidence>
<dbReference type="EMBL" id="JBHSBL010000012">
    <property type="protein sequence ID" value="MFC4065676.1"/>
    <property type="molecule type" value="Genomic_DNA"/>
</dbReference>
<sequence length="343" mass="35949">MTTDQLKDLFDELRAETVPAIKPPGAAAARRTLRRRRATTAAVSAAAAVVAIAAGITVVADRGEPAPRPAPAPPAASTGPEHTALDAITDGRPMVTVASPVVAGYEWQRKIYAPVLEFTAACAGSGEITLSITGGTALDQKRFKPDDMRIKVSCTSSPKAVRAELMTHSPNGLTVRLAGEKGAAGRSGFAFSLRGTGDQEFAPDDERLDIDSLVGRQPGKLDDDRVVRAGGGAPSYEPNHGPSASGWSGLDSEGPYDLIMACRGAGTYTLELWSGGEPDMTGVPPERPTGKPAVKRTVPCTAAPQRFTWPVPGDLGSGVTIWENYENTTNTMGTVAWSLVTRE</sequence>
<gene>
    <name evidence="3" type="ORF">ACFO0C_12105</name>
</gene>